<evidence type="ECO:0000313" key="1">
    <source>
        <dbReference type="EMBL" id="JAT28837.1"/>
    </source>
</evidence>
<dbReference type="AlphaFoldDB" id="A0A1B6LYS3"/>
<reference evidence="1" key="1">
    <citation type="submission" date="2015-11" db="EMBL/GenBank/DDBJ databases">
        <title>De novo transcriptome assembly of four potential Pierce s Disease insect vectors from Arizona vineyards.</title>
        <authorList>
            <person name="Tassone E.E."/>
        </authorList>
    </citation>
    <scope>NUCLEOTIDE SEQUENCE</scope>
</reference>
<dbReference type="EMBL" id="GEBQ01011140">
    <property type="protein sequence ID" value="JAT28837.1"/>
    <property type="molecule type" value="Transcribed_RNA"/>
</dbReference>
<protein>
    <submittedName>
        <fullName evidence="1">Uncharacterized protein</fullName>
    </submittedName>
</protein>
<gene>
    <name evidence="1" type="ORF">g.11232</name>
</gene>
<feature type="non-terminal residue" evidence="1">
    <location>
        <position position="1"/>
    </location>
</feature>
<organism evidence="1">
    <name type="scientific">Graphocephala atropunctata</name>
    <dbReference type="NCBI Taxonomy" id="36148"/>
    <lineage>
        <taxon>Eukaryota</taxon>
        <taxon>Metazoa</taxon>
        <taxon>Ecdysozoa</taxon>
        <taxon>Arthropoda</taxon>
        <taxon>Hexapoda</taxon>
        <taxon>Insecta</taxon>
        <taxon>Pterygota</taxon>
        <taxon>Neoptera</taxon>
        <taxon>Paraneoptera</taxon>
        <taxon>Hemiptera</taxon>
        <taxon>Auchenorrhyncha</taxon>
        <taxon>Membracoidea</taxon>
        <taxon>Cicadellidae</taxon>
        <taxon>Cicadellinae</taxon>
        <taxon>Cicadellini</taxon>
        <taxon>Graphocephala</taxon>
    </lineage>
</organism>
<sequence length="124" mass="13813">ELHHSSLSSELLGRSRSTPAAAHFHRAQKKMATKTASCGTQYLYILLALSLSSMVLHSDGYVLRVVGYQNKTHYPVLALPGDPESKPDYTTWPQIIDVPVYIHPLKCPPDQRTDGSGRCRVVWP</sequence>
<name>A0A1B6LYS3_9HEMI</name>
<proteinExistence type="predicted"/>
<accession>A0A1B6LYS3</accession>